<dbReference type="EMBL" id="ML145160">
    <property type="protein sequence ID" value="TBU55916.1"/>
    <property type="molecule type" value="Genomic_DNA"/>
</dbReference>
<evidence type="ECO:0000256" key="1">
    <source>
        <dbReference type="SAM" id="MobiDB-lite"/>
    </source>
</evidence>
<keyword evidence="3" id="KW-1185">Reference proteome</keyword>
<feature type="region of interest" description="Disordered" evidence="1">
    <location>
        <begin position="135"/>
        <end position="156"/>
    </location>
</feature>
<proteinExistence type="predicted"/>
<name>A0A4Q9PNW6_9APHY</name>
<dbReference type="AlphaFoldDB" id="A0A4Q9PNW6"/>
<reference evidence="2 3" key="1">
    <citation type="submission" date="2019-01" db="EMBL/GenBank/DDBJ databases">
        <title>Draft genome sequences of three monokaryotic isolates of the white-rot basidiomycete fungus Dichomitus squalens.</title>
        <authorList>
            <consortium name="DOE Joint Genome Institute"/>
            <person name="Lopez S.C."/>
            <person name="Andreopoulos B."/>
            <person name="Pangilinan J."/>
            <person name="Lipzen A."/>
            <person name="Riley R."/>
            <person name="Ahrendt S."/>
            <person name="Ng V."/>
            <person name="Barry K."/>
            <person name="Daum C."/>
            <person name="Grigoriev I.V."/>
            <person name="Hilden K.S."/>
            <person name="Makela M.R."/>
            <person name="de Vries R.P."/>
        </authorList>
    </citation>
    <scope>NUCLEOTIDE SEQUENCE [LARGE SCALE GENOMIC DNA]</scope>
    <source>
        <strain evidence="2 3">CBS 464.89</strain>
    </source>
</reference>
<dbReference type="Proteomes" id="UP000292082">
    <property type="component" value="Unassembled WGS sequence"/>
</dbReference>
<accession>A0A4Q9PNW6</accession>
<protein>
    <submittedName>
        <fullName evidence="2">Uncharacterized protein</fullName>
    </submittedName>
</protein>
<organism evidence="2 3">
    <name type="scientific">Dichomitus squalens</name>
    <dbReference type="NCBI Taxonomy" id="114155"/>
    <lineage>
        <taxon>Eukaryota</taxon>
        <taxon>Fungi</taxon>
        <taxon>Dikarya</taxon>
        <taxon>Basidiomycota</taxon>
        <taxon>Agaricomycotina</taxon>
        <taxon>Agaricomycetes</taxon>
        <taxon>Polyporales</taxon>
        <taxon>Polyporaceae</taxon>
        <taxon>Dichomitus</taxon>
    </lineage>
</organism>
<gene>
    <name evidence="2" type="ORF">BD310DRAFT_932472</name>
</gene>
<evidence type="ECO:0000313" key="3">
    <source>
        <dbReference type="Proteomes" id="UP000292082"/>
    </source>
</evidence>
<sequence length="156" mass="16851">MVAVHHARSATCCRHLESLQSADAQGGRAAHSIHVFPYGSIRKYSLLSSCLRRISSYKALPLTLVTNRVHALSTSRPCPEVSVPCALSSVHKDLHTSSFPQSIALHGVCHLEGLPLEPPFKGYATDIHRPRSCCQPSTQGHPSLLPSPAFHALTST</sequence>
<evidence type="ECO:0000313" key="2">
    <source>
        <dbReference type="EMBL" id="TBU55916.1"/>
    </source>
</evidence>